<evidence type="ECO:0000259" key="8">
    <source>
        <dbReference type="Pfam" id="PF00534"/>
    </source>
</evidence>
<keyword evidence="3 7" id="KW-0808">Transferase</keyword>
<dbReference type="GO" id="GO:0102710">
    <property type="term" value="F:D-inositol-3-phosphate glycosyltransferase activity"/>
    <property type="evidence" value="ECO:0007669"/>
    <property type="project" value="UniProtKB-EC"/>
</dbReference>
<comment type="function">
    <text evidence="7">Catalyzes the transfer of a N-acetyl-glucosamine moiety to 1D-myo-inositol 3-phosphate to produce 1D-myo-inositol 2-acetamido-2-deoxy-glucopyranoside 3-phosphate in the mycothiol biosynthesis pathway.</text>
</comment>
<reference evidence="10 11" key="1">
    <citation type="submission" date="2017-06" db="EMBL/GenBank/DDBJ databases">
        <authorList>
            <person name="Kim H.J."/>
            <person name="Triplett B.A."/>
        </authorList>
    </citation>
    <scope>NUCLEOTIDE SEQUENCE [LARGE SCALE GENOMIC DNA]</scope>
    <source>
        <strain evidence="10 11">DSM 44272</strain>
    </source>
</reference>
<dbReference type="Pfam" id="PF00534">
    <property type="entry name" value="Glycos_transf_1"/>
    <property type="match status" value="1"/>
</dbReference>
<feature type="binding site" evidence="7">
    <location>
        <position position="329"/>
    </location>
    <ligand>
        <name>UDP-N-acetyl-alpha-D-glucosamine</name>
        <dbReference type="ChEBI" id="CHEBI:57705"/>
    </ligand>
</feature>
<feature type="binding site" evidence="7">
    <location>
        <begin position="27"/>
        <end position="28"/>
    </location>
    <ligand>
        <name>UDP-N-acetyl-alpha-D-glucosamine</name>
        <dbReference type="ChEBI" id="CHEBI:57705"/>
    </ligand>
</feature>
<feature type="domain" description="Glycosyltransferase subfamily 4-like N-terminal" evidence="9">
    <location>
        <begin position="34"/>
        <end position="209"/>
    </location>
</feature>
<feature type="domain" description="Glycosyl transferase family 1" evidence="8">
    <location>
        <begin position="219"/>
        <end position="387"/>
    </location>
</feature>
<keyword evidence="11" id="KW-1185">Reference proteome</keyword>
<dbReference type="AlphaFoldDB" id="A0A238WPZ5"/>
<feature type="binding site" evidence="7">
    <location>
        <position position="241"/>
    </location>
    <ligand>
        <name>UDP-N-acetyl-alpha-D-glucosamine</name>
        <dbReference type="ChEBI" id="CHEBI:57705"/>
    </ligand>
</feature>
<name>A0A238WPZ5_9ACTN</name>
<proteinExistence type="inferred from homology"/>
<comment type="catalytic activity">
    <reaction evidence="6 7">
        <text>1D-myo-inositol 3-phosphate + UDP-N-acetyl-alpha-D-glucosamine = 1D-myo-inositol 2-acetamido-2-deoxy-alpha-D-glucopyranoside 3-phosphate + UDP + H(+)</text>
        <dbReference type="Rhea" id="RHEA:26188"/>
        <dbReference type="ChEBI" id="CHEBI:15378"/>
        <dbReference type="ChEBI" id="CHEBI:57705"/>
        <dbReference type="ChEBI" id="CHEBI:58223"/>
        <dbReference type="ChEBI" id="CHEBI:58401"/>
        <dbReference type="ChEBI" id="CHEBI:58892"/>
        <dbReference type="EC" id="2.4.1.250"/>
    </reaction>
</comment>
<dbReference type="InterPro" id="IPR001296">
    <property type="entry name" value="Glyco_trans_1"/>
</dbReference>
<feature type="binding site" evidence="7">
    <location>
        <position position="90"/>
    </location>
    <ligand>
        <name>1D-myo-inositol 3-phosphate</name>
        <dbReference type="ChEBI" id="CHEBI:58401"/>
    </ligand>
</feature>
<feature type="binding site" evidence="7">
    <location>
        <position position="307"/>
    </location>
    <ligand>
        <name>UDP-N-acetyl-alpha-D-glucosamine</name>
        <dbReference type="ChEBI" id="CHEBI:57705"/>
    </ligand>
</feature>
<dbReference type="HAMAP" id="MF_01695">
    <property type="entry name" value="MshA"/>
    <property type="match status" value="1"/>
</dbReference>
<evidence type="ECO:0000256" key="3">
    <source>
        <dbReference type="ARBA" id="ARBA00022679"/>
    </source>
</evidence>
<dbReference type="NCBIfam" id="TIGR03449">
    <property type="entry name" value="mycothiol_MshA"/>
    <property type="match status" value="1"/>
</dbReference>
<feature type="binding site" evidence="7">
    <location>
        <begin position="32"/>
        <end position="37"/>
    </location>
    <ligand>
        <name>1D-myo-inositol 3-phosphate</name>
        <dbReference type="ChEBI" id="CHEBI:58401"/>
    </ligand>
</feature>
<evidence type="ECO:0000256" key="2">
    <source>
        <dbReference type="ARBA" id="ARBA00022676"/>
    </source>
</evidence>
<organism evidence="10 11">
    <name type="scientific">Blastococcus mobilis</name>
    <dbReference type="NCBI Taxonomy" id="1938746"/>
    <lineage>
        <taxon>Bacteria</taxon>
        <taxon>Bacillati</taxon>
        <taxon>Actinomycetota</taxon>
        <taxon>Actinomycetes</taxon>
        <taxon>Geodermatophilales</taxon>
        <taxon>Geodermatophilaceae</taxon>
        <taxon>Blastococcus</taxon>
    </lineage>
</organism>
<dbReference type="PANTHER" id="PTHR12526">
    <property type="entry name" value="GLYCOSYLTRANSFERASE"/>
    <property type="match status" value="1"/>
</dbReference>
<evidence type="ECO:0000256" key="1">
    <source>
        <dbReference type="ARBA" id="ARBA00008449"/>
    </source>
</evidence>
<feature type="binding site" evidence="7">
    <location>
        <position position="319"/>
    </location>
    <ligand>
        <name>Mg(2+)</name>
        <dbReference type="ChEBI" id="CHEBI:18420"/>
    </ligand>
</feature>
<dbReference type="GO" id="GO:0010125">
    <property type="term" value="P:mycothiol biosynthetic process"/>
    <property type="evidence" value="ECO:0007669"/>
    <property type="project" value="UniProtKB-UniRule"/>
</dbReference>
<dbReference type="InterPro" id="IPR017814">
    <property type="entry name" value="Mycothiol_biosynthesis_MshA"/>
</dbReference>
<evidence type="ECO:0000256" key="4">
    <source>
        <dbReference type="ARBA" id="ARBA00022723"/>
    </source>
</evidence>
<gene>
    <name evidence="7" type="primary">mshA</name>
    <name evidence="10" type="ORF">SAMN06272737_10930</name>
</gene>
<accession>A0A238WPZ5</accession>
<evidence type="ECO:0000256" key="7">
    <source>
        <dbReference type="HAMAP-Rule" id="MF_01695"/>
    </source>
</evidence>
<evidence type="ECO:0000256" key="5">
    <source>
        <dbReference type="ARBA" id="ARBA00022842"/>
    </source>
</evidence>
<comment type="similarity">
    <text evidence="1 7">Belongs to the glycosyltransferase group 1 family. MshA subfamily.</text>
</comment>
<feature type="binding site" evidence="7">
    <location>
        <position position="343"/>
    </location>
    <ligand>
        <name>Mg(2+)</name>
        <dbReference type="ChEBI" id="CHEBI:18420"/>
    </ligand>
</feature>
<comment type="subunit">
    <text evidence="7">Homodimer.</text>
</comment>
<dbReference type="SUPFAM" id="SSF53756">
    <property type="entry name" value="UDP-Glycosyltransferase/glycogen phosphorylase"/>
    <property type="match status" value="1"/>
</dbReference>
<feature type="binding site" evidence="7">
    <location>
        <position position="147"/>
    </location>
    <ligand>
        <name>1D-myo-inositol 3-phosphate</name>
        <dbReference type="ChEBI" id="CHEBI:58401"/>
    </ligand>
</feature>
<feature type="binding site" evidence="7">
    <location>
        <position position="167"/>
    </location>
    <ligand>
        <name>1D-myo-inositol 3-phosphate</name>
        <dbReference type="ChEBI" id="CHEBI:58401"/>
    </ligand>
</feature>
<dbReference type="Proteomes" id="UP000198403">
    <property type="component" value="Unassembled WGS sequence"/>
</dbReference>
<feature type="binding site" evidence="7">
    <location>
        <position position="246"/>
    </location>
    <ligand>
        <name>UDP-N-acetyl-alpha-D-glucosamine</name>
        <dbReference type="ChEBI" id="CHEBI:57705"/>
    </ligand>
</feature>
<evidence type="ECO:0000256" key="6">
    <source>
        <dbReference type="ARBA" id="ARBA00048131"/>
    </source>
</evidence>
<dbReference type="PANTHER" id="PTHR12526:SF510">
    <property type="entry name" value="D-INOSITOL 3-PHOSPHATE GLYCOSYLTRANSFERASE"/>
    <property type="match status" value="1"/>
</dbReference>
<dbReference type="GO" id="GO:0008375">
    <property type="term" value="F:acetylglucosaminyltransferase activity"/>
    <property type="evidence" value="ECO:0007669"/>
    <property type="project" value="UniProtKB-UniRule"/>
</dbReference>
<evidence type="ECO:0000259" key="9">
    <source>
        <dbReference type="Pfam" id="PF13579"/>
    </source>
</evidence>
<feature type="binding site" evidence="7">
    <location>
        <position position="317"/>
    </location>
    <ligand>
        <name>Mg(2+)</name>
        <dbReference type="ChEBI" id="CHEBI:18420"/>
    </ligand>
</feature>
<evidence type="ECO:0000313" key="11">
    <source>
        <dbReference type="Proteomes" id="UP000198403"/>
    </source>
</evidence>
<dbReference type="Pfam" id="PF13579">
    <property type="entry name" value="Glyco_trans_4_4"/>
    <property type="match status" value="1"/>
</dbReference>
<feature type="binding site" evidence="7">
    <location>
        <position position="316"/>
    </location>
    <ligand>
        <name>Mg(2+)</name>
        <dbReference type="ChEBI" id="CHEBI:18420"/>
    </ligand>
</feature>
<dbReference type="CDD" id="cd03800">
    <property type="entry name" value="GT4_sucrose_synthase"/>
    <property type="match status" value="1"/>
</dbReference>
<protein>
    <recommendedName>
        <fullName evidence="7">D-inositol-3-phosphate glycosyltransferase</fullName>
        <ecNumber evidence="7">2.4.1.250</ecNumber>
    </recommendedName>
    <alternativeName>
        <fullName evidence="7">N-acetylglucosamine-inositol-phosphate N-acetylglucosaminyltransferase</fullName>
        <shortName evidence="7">GlcNAc-Ins-P N-acetylglucosaminyltransferase</shortName>
    </alternativeName>
</protein>
<dbReference type="EMBL" id="FZNO01000009">
    <property type="protein sequence ID" value="SNR48478.1"/>
    <property type="molecule type" value="Genomic_DNA"/>
</dbReference>
<keyword evidence="5 7" id="KW-0460">Magnesium</keyword>
<feature type="binding site" evidence="7">
    <location>
        <position position="21"/>
    </location>
    <ligand>
        <name>1D-myo-inositol 3-phosphate</name>
        <dbReference type="ChEBI" id="CHEBI:58401"/>
    </ligand>
</feature>
<keyword evidence="2 7" id="KW-0328">Glycosyltransferase</keyword>
<dbReference type="Gene3D" id="3.40.50.2000">
    <property type="entry name" value="Glycogen Phosphorylase B"/>
    <property type="match status" value="2"/>
</dbReference>
<dbReference type="GO" id="GO:0000287">
    <property type="term" value="F:magnesium ion binding"/>
    <property type="evidence" value="ECO:0007669"/>
    <property type="project" value="UniProtKB-UniRule"/>
</dbReference>
<keyword evidence="4 7" id="KW-0479">Metal-binding</keyword>
<sequence length="444" mass="47709">MPARRFARSGTPRRVATLSVHTSPLDQPGAGDAGGMNVYIVEASRRLADRGIEVDIFTRATSSDLPPVVEMSPGVTVRHVSAGPFEGLGKEELPAQLCAFTAAVLREEAQHEPGYYDVVHSHYWLSGQVGWLARDRWSVPLIHTAHTLAKVKNEALADGDRPEPRARVIGEEQVVAEADRLIANTDEEARQLVRLYGADPARTLVVPPGVDLDRFAPGDRRAARRALGIADDAIVLLFVGRIQPLKAPDVLLHAAAQLLADEPTLRDRLEVHVVGAPSGSGLEAPQQLDKLAADLGIADRVVFHPPQPPERLADHYRAADVTVVPSHNESFGLVALEAQACGTPVVAAAVGGLRTAVRDGVSGVLVDGHDPRDYTAAVRAVLGRRELLSHGARRHAGLFSWDRTADALVAAYTSAAEDMNRLPRQVPHRLPSPLRALPGVQVAR</sequence>
<dbReference type="InterPro" id="IPR028098">
    <property type="entry name" value="Glyco_trans_4-like_N"/>
</dbReference>
<feature type="binding site" evidence="7">
    <location>
        <position position="35"/>
    </location>
    <ligand>
        <name>UDP-N-acetyl-alpha-D-glucosamine</name>
        <dbReference type="ChEBI" id="CHEBI:57705"/>
    </ligand>
</feature>
<feature type="binding site" evidence="7">
    <location>
        <position position="123"/>
    </location>
    <ligand>
        <name>1D-myo-inositol 3-phosphate</name>
        <dbReference type="ChEBI" id="CHEBI:58401"/>
    </ligand>
</feature>
<feature type="binding site" evidence="7">
    <location>
        <position position="337"/>
    </location>
    <ligand>
        <name>UDP-N-acetyl-alpha-D-glucosamine</name>
        <dbReference type="ChEBI" id="CHEBI:57705"/>
    </ligand>
</feature>
<evidence type="ECO:0000313" key="10">
    <source>
        <dbReference type="EMBL" id="SNR48478.1"/>
    </source>
</evidence>
<dbReference type="EC" id="2.4.1.250" evidence="7"/>